<name>V6SS28_9FLAO</name>
<accession>V6SS28</accession>
<evidence type="ECO:0000256" key="2">
    <source>
        <dbReference type="ARBA" id="ARBA00022723"/>
    </source>
</evidence>
<dbReference type="InterPro" id="IPR009056">
    <property type="entry name" value="Cyt_c-like_dom"/>
</dbReference>
<dbReference type="RefSeq" id="WP_023578685.1">
    <property type="nucleotide sequence ID" value="NZ_AVGG01000003.1"/>
</dbReference>
<evidence type="ECO:0000259" key="5">
    <source>
        <dbReference type="PROSITE" id="PS51007"/>
    </source>
</evidence>
<gene>
    <name evidence="6" type="ORF">FLJC2902T_10300</name>
</gene>
<dbReference type="EMBL" id="AVGG01000003">
    <property type="protein sequence ID" value="ESU28997.1"/>
    <property type="molecule type" value="Genomic_DNA"/>
</dbReference>
<evidence type="ECO:0000256" key="1">
    <source>
        <dbReference type="ARBA" id="ARBA00022617"/>
    </source>
</evidence>
<evidence type="ECO:0000313" key="7">
    <source>
        <dbReference type="Proteomes" id="UP000018004"/>
    </source>
</evidence>
<comment type="caution">
    <text evidence="6">The sequence shown here is derived from an EMBL/GenBank/DDBJ whole genome shotgun (WGS) entry which is preliminary data.</text>
</comment>
<keyword evidence="7" id="KW-1185">Reference proteome</keyword>
<feature type="domain" description="Cytochrome c" evidence="5">
    <location>
        <begin position="46"/>
        <end position="160"/>
    </location>
</feature>
<dbReference type="eggNOG" id="COG2010">
    <property type="taxonomic scope" value="Bacteria"/>
</dbReference>
<evidence type="ECO:0000256" key="3">
    <source>
        <dbReference type="ARBA" id="ARBA00023004"/>
    </source>
</evidence>
<reference evidence="6 7" key="1">
    <citation type="submission" date="2013-08" db="EMBL/GenBank/DDBJ databases">
        <title>Flavobacterium limnosediminis JC2902 genome sequencing.</title>
        <authorList>
            <person name="Lee K."/>
            <person name="Yi H."/>
            <person name="Park S."/>
            <person name="Chun J."/>
        </authorList>
    </citation>
    <scope>NUCLEOTIDE SEQUENCE [LARGE SCALE GENOMIC DNA]</scope>
    <source>
        <strain evidence="6 7">JC2902</strain>
    </source>
</reference>
<dbReference type="Gene3D" id="1.10.760.10">
    <property type="entry name" value="Cytochrome c-like domain"/>
    <property type="match status" value="2"/>
</dbReference>
<evidence type="ECO:0000313" key="6">
    <source>
        <dbReference type="EMBL" id="ESU28997.1"/>
    </source>
</evidence>
<dbReference type="STRING" id="1341181.FLJC2902T_10300"/>
<dbReference type="InterPro" id="IPR051459">
    <property type="entry name" value="Cytochrome_c-type_DH"/>
</dbReference>
<dbReference type="GO" id="GO:0020037">
    <property type="term" value="F:heme binding"/>
    <property type="evidence" value="ECO:0007669"/>
    <property type="project" value="InterPro"/>
</dbReference>
<dbReference type="GO" id="GO:0009055">
    <property type="term" value="F:electron transfer activity"/>
    <property type="evidence" value="ECO:0007669"/>
    <property type="project" value="InterPro"/>
</dbReference>
<dbReference type="Proteomes" id="UP000018004">
    <property type="component" value="Unassembled WGS sequence"/>
</dbReference>
<evidence type="ECO:0000256" key="4">
    <source>
        <dbReference type="PROSITE-ProRule" id="PRU00433"/>
    </source>
</evidence>
<organism evidence="6 7">
    <name type="scientific">Flavobacterium limnosediminis JC2902</name>
    <dbReference type="NCBI Taxonomy" id="1341181"/>
    <lineage>
        <taxon>Bacteria</taxon>
        <taxon>Pseudomonadati</taxon>
        <taxon>Bacteroidota</taxon>
        <taxon>Flavobacteriia</taxon>
        <taxon>Flavobacteriales</taxon>
        <taxon>Flavobacteriaceae</taxon>
        <taxon>Flavobacterium</taxon>
    </lineage>
</organism>
<dbReference type="InterPro" id="IPR036909">
    <property type="entry name" value="Cyt_c-like_dom_sf"/>
</dbReference>
<dbReference type="GO" id="GO:0046872">
    <property type="term" value="F:metal ion binding"/>
    <property type="evidence" value="ECO:0007669"/>
    <property type="project" value="UniProtKB-KW"/>
</dbReference>
<proteinExistence type="predicted"/>
<protein>
    <submittedName>
        <fullName evidence="6">Cytochrome c-like protein</fullName>
    </submittedName>
</protein>
<sequence>MSVLKKVLLGLALLLIVVVLLAMLYVKTVLPDVDYAPIMKVDASPERIERGKYLANHVAVCIDCHSKRDWSKFSGPPIAGTFGMGGELFDQKFGFPGAYYSKNITPAGISDYTDGELFRAITTGVNKDGEAMFPVMPFHNYGKMDPEDIKAVIAYVRTLAPIENVVPQSSSDFPMNFIINTIPKKAMPSKMPDPKNTVAYGNYMATAASCFDCHTPFEKGNFVPGFEFAGGREFPFPDGSVVRSGNISPHTTTGIGLWSKESFIAMFKAREDGSKLQTGIKPGEFNSVMPWTMYAGMKNEDLAAIYDYLKTLRPVENKIEKFEKAK</sequence>
<dbReference type="SUPFAM" id="SSF46626">
    <property type="entry name" value="Cytochrome c"/>
    <property type="match status" value="2"/>
</dbReference>
<keyword evidence="1 4" id="KW-0349">Heme</keyword>
<dbReference type="PROSITE" id="PS51007">
    <property type="entry name" value="CYTC"/>
    <property type="match status" value="1"/>
</dbReference>
<dbReference type="PATRIC" id="fig|1341181.4.peg.1021"/>
<dbReference type="PANTHER" id="PTHR35008:SF8">
    <property type="entry name" value="ALCOHOL DEHYDROGENASE CYTOCHROME C SUBUNIT"/>
    <property type="match status" value="1"/>
</dbReference>
<keyword evidence="3 4" id="KW-0408">Iron</keyword>
<keyword evidence="2 4" id="KW-0479">Metal-binding</keyword>
<dbReference type="PANTHER" id="PTHR35008">
    <property type="entry name" value="BLL4482 PROTEIN-RELATED"/>
    <property type="match status" value="1"/>
</dbReference>
<dbReference type="Pfam" id="PF00034">
    <property type="entry name" value="Cytochrom_C"/>
    <property type="match status" value="1"/>
</dbReference>
<dbReference type="AlphaFoldDB" id="V6SS28"/>